<sequence length="132" mass="14750">MDLNVESSISTTQLNTNIVVAKVEYYYLRFSIKNIDDIPDYNKPHPRTPLPLPLSKPTEHHVIIAAAARDASQTPFGSPSPTQLHQRQKTSSPAASLLPSRPRSPPPRCFDLVKLWMPPPIASRATNLRDPF</sequence>
<protein>
    <submittedName>
        <fullName evidence="2">Uncharacterized protein</fullName>
    </submittedName>
</protein>
<keyword evidence="3" id="KW-1185">Reference proteome</keyword>
<accession>A0AA36EP72</accession>
<feature type="compositionally biased region" description="Low complexity" evidence="1">
    <location>
        <begin position="91"/>
        <end position="101"/>
    </location>
</feature>
<dbReference type="Proteomes" id="UP001177003">
    <property type="component" value="Chromosome 9"/>
</dbReference>
<evidence type="ECO:0000313" key="2">
    <source>
        <dbReference type="EMBL" id="CAI9303249.1"/>
    </source>
</evidence>
<organism evidence="2 3">
    <name type="scientific">Lactuca saligna</name>
    <name type="common">Willowleaf lettuce</name>
    <dbReference type="NCBI Taxonomy" id="75948"/>
    <lineage>
        <taxon>Eukaryota</taxon>
        <taxon>Viridiplantae</taxon>
        <taxon>Streptophyta</taxon>
        <taxon>Embryophyta</taxon>
        <taxon>Tracheophyta</taxon>
        <taxon>Spermatophyta</taxon>
        <taxon>Magnoliopsida</taxon>
        <taxon>eudicotyledons</taxon>
        <taxon>Gunneridae</taxon>
        <taxon>Pentapetalae</taxon>
        <taxon>asterids</taxon>
        <taxon>campanulids</taxon>
        <taxon>Asterales</taxon>
        <taxon>Asteraceae</taxon>
        <taxon>Cichorioideae</taxon>
        <taxon>Cichorieae</taxon>
        <taxon>Lactucinae</taxon>
        <taxon>Lactuca</taxon>
    </lineage>
</organism>
<dbReference type="EMBL" id="OX465085">
    <property type="protein sequence ID" value="CAI9303249.1"/>
    <property type="molecule type" value="Genomic_DNA"/>
</dbReference>
<dbReference type="AlphaFoldDB" id="A0AA36EP72"/>
<reference evidence="2" key="1">
    <citation type="submission" date="2023-04" db="EMBL/GenBank/DDBJ databases">
        <authorList>
            <person name="Vijverberg K."/>
            <person name="Xiong W."/>
            <person name="Schranz E."/>
        </authorList>
    </citation>
    <scope>NUCLEOTIDE SEQUENCE</scope>
</reference>
<name>A0AA36EP72_LACSI</name>
<evidence type="ECO:0000256" key="1">
    <source>
        <dbReference type="SAM" id="MobiDB-lite"/>
    </source>
</evidence>
<evidence type="ECO:0000313" key="3">
    <source>
        <dbReference type="Proteomes" id="UP001177003"/>
    </source>
</evidence>
<feature type="region of interest" description="Disordered" evidence="1">
    <location>
        <begin position="67"/>
        <end position="106"/>
    </location>
</feature>
<gene>
    <name evidence="2" type="ORF">LSALG_LOCUS41698</name>
</gene>
<proteinExistence type="predicted"/>
<feature type="compositionally biased region" description="Polar residues" evidence="1">
    <location>
        <begin position="71"/>
        <end position="85"/>
    </location>
</feature>